<dbReference type="InterPro" id="IPR005650">
    <property type="entry name" value="BlaI_family"/>
</dbReference>
<evidence type="ECO:0000256" key="4">
    <source>
        <dbReference type="ARBA" id="ARBA00023163"/>
    </source>
</evidence>
<dbReference type="EMBL" id="LGKP01000021">
    <property type="protein sequence ID" value="KPL86798.1"/>
    <property type="molecule type" value="Genomic_DNA"/>
</dbReference>
<dbReference type="SUPFAM" id="SSF46785">
    <property type="entry name" value="Winged helix' DNA-binding domain"/>
    <property type="match status" value="1"/>
</dbReference>
<dbReference type="Gene3D" id="1.10.10.10">
    <property type="entry name" value="Winged helix-like DNA-binding domain superfamily/Winged helix DNA-binding domain"/>
    <property type="match status" value="1"/>
</dbReference>
<dbReference type="InterPro" id="IPR036390">
    <property type="entry name" value="WH_DNA-bd_sf"/>
</dbReference>
<comment type="caution">
    <text evidence="5">The sequence shown here is derived from an EMBL/GenBank/DDBJ whole genome shotgun (WGS) entry which is preliminary data.</text>
</comment>
<keyword evidence="2" id="KW-0805">Transcription regulation</keyword>
<evidence type="ECO:0000313" key="6">
    <source>
        <dbReference type="Proteomes" id="UP000050277"/>
    </source>
</evidence>
<reference evidence="5 6" key="1">
    <citation type="submission" date="2015-07" db="EMBL/GenBank/DDBJ databases">
        <title>Whole genome sequence of Herpetosiphon geysericola DSM 7119.</title>
        <authorList>
            <person name="Hemp J."/>
            <person name="Ward L.M."/>
            <person name="Pace L.A."/>
            <person name="Fischer W.W."/>
        </authorList>
    </citation>
    <scope>NUCLEOTIDE SEQUENCE [LARGE SCALE GENOMIC DNA]</scope>
    <source>
        <strain evidence="5 6">DSM 7119</strain>
    </source>
</reference>
<dbReference type="Proteomes" id="UP000050277">
    <property type="component" value="Unassembled WGS sequence"/>
</dbReference>
<dbReference type="GO" id="GO:0003677">
    <property type="term" value="F:DNA binding"/>
    <property type="evidence" value="ECO:0007669"/>
    <property type="project" value="UniProtKB-KW"/>
</dbReference>
<gene>
    <name evidence="5" type="ORF">SE18_12635</name>
</gene>
<name>A0A0P6XTU8_9CHLR</name>
<keyword evidence="3" id="KW-0238">DNA-binding</keyword>
<protein>
    <submittedName>
        <fullName evidence="5">CopY family transcriptional regulator</fullName>
    </submittedName>
</protein>
<dbReference type="Pfam" id="PF03965">
    <property type="entry name" value="Penicillinase_R"/>
    <property type="match status" value="1"/>
</dbReference>
<dbReference type="STRING" id="70996.SE18_12635"/>
<dbReference type="PIRSF" id="PIRSF019455">
    <property type="entry name" value="CopR_AtkY"/>
    <property type="match status" value="1"/>
</dbReference>
<proteinExistence type="inferred from homology"/>
<dbReference type="RefSeq" id="WP_054534814.1">
    <property type="nucleotide sequence ID" value="NZ_LGKP01000021.1"/>
</dbReference>
<keyword evidence="4" id="KW-0804">Transcription</keyword>
<dbReference type="GO" id="GO:0045892">
    <property type="term" value="P:negative regulation of DNA-templated transcription"/>
    <property type="evidence" value="ECO:0007669"/>
    <property type="project" value="InterPro"/>
</dbReference>
<comment type="similarity">
    <text evidence="1">Belongs to the BlaI transcriptional regulatory family.</text>
</comment>
<dbReference type="AlphaFoldDB" id="A0A0P6XTU8"/>
<sequence length="140" mass="16311">MSLKMRFRFSPTQDGLVKVLGPLETEIMELLWKETQGTVKQIHRSLQHRRDIAYTTVMTTMSRLAEKGILHRTRDGLAYVYSPELSQDEFVQMVVQQVLDGLLDDYPDMTLSYVVDYLARNDPTQLKQLSRDAQNRYARV</sequence>
<evidence type="ECO:0000256" key="1">
    <source>
        <dbReference type="ARBA" id="ARBA00011046"/>
    </source>
</evidence>
<evidence type="ECO:0000256" key="3">
    <source>
        <dbReference type="ARBA" id="ARBA00023125"/>
    </source>
</evidence>
<dbReference type="InterPro" id="IPR036388">
    <property type="entry name" value="WH-like_DNA-bd_sf"/>
</dbReference>
<evidence type="ECO:0000256" key="2">
    <source>
        <dbReference type="ARBA" id="ARBA00023015"/>
    </source>
</evidence>
<evidence type="ECO:0000313" key="5">
    <source>
        <dbReference type="EMBL" id="KPL86798.1"/>
    </source>
</evidence>
<dbReference type="PATRIC" id="fig|70996.4.peg.4213"/>
<keyword evidence="6" id="KW-1185">Reference proteome</keyword>
<accession>A0A0P6XTU8</accession>
<dbReference type="OrthoDB" id="122824at2"/>
<organism evidence="5 6">
    <name type="scientific">Herpetosiphon geysericola</name>
    <dbReference type="NCBI Taxonomy" id="70996"/>
    <lineage>
        <taxon>Bacteria</taxon>
        <taxon>Bacillati</taxon>
        <taxon>Chloroflexota</taxon>
        <taxon>Chloroflexia</taxon>
        <taxon>Herpetosiphonales</taxon>
        <taxon>Herpetosiphonaceae</taxon>
        <taxon>Herpetosiphon</taxon>
    </lineage>
</organism>